<evidence type="ECO:0000256" key="1">
    <source>
        <dbReference type="ARBA" id="ARBA00006464"/>
    </source>
</evidence>
<dbReference type="InterPro" id="IPR003362">
    <property type="entry name" value="Bact_transf"/>
</dbReference>
<evidence type="ECO:0000313" key="6">
    <source>
        <dbReference type="Proteomes" id="UP000660885"/>
    </source>
</evidence>
<evidence type="ECO:0000256" key="2">
    <source>
        <dbReference type="ARBA" id="ARBA00023169"/>
    </source>
</evidence>
<dbReference type="EMBL" id="JAETWB010000021">
    <property type="protein sequence ID" value="MBL6081084.1"/>
    <property type="molecule type" value="Genomic_DNA"/>
</dbReference>
<name>A0ABS1UAX8_9PROT</name>
<dbReference type="Pfam" id="PF02397">
    <property type="entry name" value="Bac_transf"/>
    <property type="match status" value="1"/>
</dbReference>
<keyword evidence="5" id="KW-0808">Transferase</keyword>
<dbReference type="Proteomes" id="UP000660885">
    <property type="component" value="Unassembled WGS sequence"/>
</dbReference>
<dbReference type="GO" id="GO:0016740">
    <property type="term" value="F:transferase activity"/>
    <property type="evidence" value="ECO:0007669"/>
    <property type="project" value="UniProtKB-KW"/>
</dbReference>
<evidence type="ECO:0000313" key="5">
    <source>
        <dbReference type="EMBL" id="MBL6081084.1"/>
    </source>
</evidence>
<feature type="domain" description="Bacterial sugar transferase" evidence="4">
    <location>
        <begin position="41"/>
        <end position="232"/>
    </location>
</feature>
<dbReference type="PANTHER" id="PTHR30576">
    <property type="entry name" value="COLANIC BIOSYNTHESIS UDP-GLUCOSE LIPID CARRIER TRANSFERASE"/>
    <property type="match status" value="1"/>
</dbReference>
<accession>A0ABS1UAX8</accession>
<keyword evidence="3" id="KW-1133">Transmembrane helix</keyword>
<keyword evidence="6" id="KW-1185">Reference proteome</keyword>
<dbReference type="RefSeq" id="WP_202834309.1">
    <property type="nucleotide sequence ID" value="NZ_JAETWB010000021.1"/>
</dbReference>
<evidence type="ECO:0000259" key="4">
    <source>
        <dbReference type="Pfam" id="PF02397"/>
    </source>
</evidence>
<keyword evidence="3" id="KW-0472">Membrane</keyword>
<reference evidence="5 6" key="1">
    <citation type="submission" date="2021-01" db="EMBL/GenBank/DDBJ databases">
        <title>Belnapia mucosa sp. nov. and Belnapia arida sp. nov., isolated from the Tabernas Desert (Almeria, Spain).</title>
        <authorList>
            <person name="Molina-Menor E."/>
            <person name="Vidal-Verdu A."/>
            <person name="Calonge A."/>
            <person name="Satari L."/>
            <person name="Pereto J."/>
            <person name="Porcar M."/>
        </authorList>
    </citation>
    <scope>NUCLEOTIDE SEQUENCE [LARGE SCALE GENOMIC DNA]</scope>
    <source>
        <strain evidence="5 6">T18</strain>
    </source>
</reference>
<comment type="similarity">
    <text evidence="1">Belongs to the bacterial sugar transferase family.</text>
</comment>
<keyword evidence="2" id="KW-0270">Exopolysaccharide synthesis</keyword>
<organism evidence="5 6">
    <name type="scientific">Belnapia arida</name>
    <dbReference type="NCBI Taxonomy" id="2804533"/>
    <lineage>
        <taxon>Bacteria</taxon>
        <taxon>Pseudomonadati</taxon>
        <taxon>Pseudomonadota</taxon>
        <taxon>Alphaproteobacteria</taxon>
        <taxon>Acetobacterales</taxon>
        <taxon>Roseomonadaceae</taxon>
        <taxon>Belnapia</taxon>
    </lineage>
</organism>
<keyword evidence="3" id="KW-0812">Transmembrane</keyword>
<feature type="transmembrane region" description="Helical" evidence="3">
    <location>
        <begin position="46"/>
        <end position="69"/>
    </location>
</feature>
<dbReference type="PANTHER" id="PTHR30576:SF0">
    <property type="entry name" value="UNDECAPRENYL-PHOSPHATE N-ACETYLGALACTOSAMINYL 1-PHOSPHATE TRANSFERASE-RELATED"/>
    <property type="match status" value="1"/>
</dbReference>
<proteinExistence type="inferred from homology"/>
<protein>
    <submittedName>
        <fullName evidence="5">Sugar transferase</fullName>
    </submittedName>
</protein>
<sequence>MLTGIRCWKSAFDAEIISASQEPYSASKAGDKQTLLRRSLKRAFDVIGAAILLALAAPIIFLVTIAIALEGRPIFFGHQRVGRGNRTFSCLKFRTMVPNAEEKLAALLQADPVLAAEWSATQKLRLDPRVTAIGRILRAYSLDELAQLVNVIRGDMSLVGPRPVTAGELDRYYGAAAAEYAAVRPGLTGLWQVSGRSDASFARRVALDTSYVRNFGFRNDLRILLATPAAVLLRRGAC</sequence>
<evidence type="ECO:0000256" key="3">
    <source>
        <dbReference type="SAM" id="Phobius"/>
    </source>
</evidence>
<comment type="caution">
    <text evidence="5">The sequence shown here is derived from an EMBL/GenBank/DDBJ whole genome shotgun (WGS) entry which is preliminary data.</text>
</comment>
<gene>
    <name evidence="5" type="ORF">JMJ56_24035</name>
</gene>